<sequence length="210" mass="23504">MATLLFLVLALACAARTSHGAQLLLTTNNTLGGERVRGTPMTMKLTTDENYLTVTFSAPYIKPTGGSWDSDWDRVHLFLADDSHKLSELRFTETGPLLRLYWAPYNMIKTLSPGEDAKFEGSTTVDRMRLTGTAKVHRSLLPPRITLVNAASVHPVNASTTELQYDNLYSITNYGIALPDLMVLARYKAIGARFLFDNDDSYSEHWKRND</sequence>
<protein>
    <submittedName>
        <fullName evidence="3">Uncharacterized protein LOC113214586</fullName>
    </submittedName>
</protein>
<dbReference type="AlphaFoldDB" id="A0A9C6X7U4"/>
<name>A0A9C6X7U4_FRAOC</name>
<feature type="signal peptide" evidence="1">
    <location>
        <begin position="1"/>
        <end position="20"/>
    </location>
</feature>
<accession>A0A9C6X7U4</accession>
<evidence type="ECO:0000313" key="3">
    <source>
        <dbReference type="RefSeq" id="XP_052130787.1"/>
    </source>
</evidence>
<dbReference type="Proteomes" id="UP000504606">
    <property type="component" value="Unplaced"/>
</dbReference>
<keyword evidence="1" id="KW-0732">Signal</keyword>
<reference evidence="3" key="1">
    <citation type="journal article" date="2018" name="Proc. Natl. Acad. Sci. U.S.A.">
        <title>Phylogenomics and the evolution of hemipteroid insects.</title>
        <authorList>
            <person name="Johnson K.P."/>
            <person name="Dietrich C.H."/>
            <person name="Friedrich F."/>
            <person name="Beutel R.G."/>
            <person name="Wipfler B."/>
            <person name="Peters R.S."/>
            <person name="Allen J.M."/>
            <person name="Petersen M."/>
            <person name="Donath A."/>
            <person name="Walden K.K."/>
            <person name="Kozlov A.M."/>
            <person name="Podsiadlowski L."/>
            <person name="Mayer C."/>
            <person name="Meusemann K."/>
            <person name="Vasilikopoulos A."/>
            <person name="Waterhouse R.M."/>
            <person name="Cameron S.L."/>
            <person name="Weirauch C."/>
            <person name="Swanson D.R."/>
            <person name="Percy D.M."/>
            <person name="Hardy N.B."/>
            <person name="Terry I."/>
            <person name="Liu S."/>
            <person name="Zhou X."/>
            <person name="Misof B."/>
            <person name="Robertson H.M."/>
            <person name="Yoshizawa K."/>
        </authorList>
    </citation>
    <scope>NUCLEOTIDE SEQUENCE</scope>
</reference>
<keyword evidence="2" id="KW-1185">Reference proteome</keyword>
<evidence type="ECO:0000313" key="2">
    <source>
        <dbReference type="Proteomes" id="UP000504606"/>
    </source>
</evidence>
<reference evidence="3" key="2">
    <citation type="submission" date="2025-08" db="UniProtKB">
        <authorList>
            <consortium name="RefSeq"/>
        </authorList>
    </citation>
    <scope>IDENTIFICATION</scope>
</reference>
<dbReference type="GeneID" id="113214586"/>
<organism evidence="2 3">
    <name type="scientific">Frankliniella occidentalis</name>
    <name type="common">Western flower thrips</name>
    <name type="synonym">Euthrips occidentalis</name>
    <dbReference type="NCBI Taxonomy" id="133901"/>
    <lineage>
        <taxon>Eukaryota</taxon>
        <taxon>Metazoa</taxon>
        <taxon>Ecdysozoa</taxon>
        <taxon>Arthropoda</taxon>
        <taxon>Hexapoda</taxon>
        <taxon>Insecta</taxon>
        <taxon>Pterygota</taxon>
        <taxon>Neoptera</taxon>
        <taxon>Paraneoptera</taxon>
        <taxon>Thysanoptera</taxon>
        <taxon>Terebrantia</taxon>
        <taxon>Thripoidea</taxon>
        <taxon>Thripidae</taxon>
        <taxon>Frankliniella</taxon>
    </lineage>
</organism>
<dbReference type="KEGG" id="foc:113214586"/>
<proteinExistence type="predicted"/>
<dbReference type="OrthoDB" id="10447883at2759"/>
<evidence type="ECO:0000256" key="1">
    <source>
        <dbReference type="SAM" id="SignalP"/>
    </source>
</evidence>
<feature type="chain" id="PRO_5039285138" evidence="1">
    <location>
        <begin position="21"/>
        <end position="210"/>
    </location>
</feature>
<gene>
    <name evidence="3" type="primary">LOC113214586</name>
</gene>
<dbReference type="RefSeq" id="XP_052130787.1">
    <property type="nucleotide sequence ID" value="XM_052274827.1"/>
</dbReference>